<sequence length="184" mass="20273">MKGVFLLHIQTRGAVENAGRALRGIETVRLTGGIVNGPTTYKAELIDRVIFSRWQNPPTKEDVAAILAQMEEAATSLNTRLIYIGSVSPKSKVPDANERTILNNFLVDARKKCVEQAWLIYEGTDLQHNLQRVIISGVLILTRTFDNFLSVAKSGESIVKDVSTVLKKDAAPIFQLAKERGLVA</sequence>
<dbReference type="Proteomes" id="UP000321514">
    <property type="component" value="Unassembled WGS sequence"/>
</dbReference>
<reference evidence="1 4" key="2">
    <citation type="submission" date="2019-07" db="EMBL/GenBank/DDBJ databases">
        <title>Whole genome shotgun sequence of Myxococcus fulvus NBRC 100333.</title>
        <authorList>
            <person name="Hosoyama A."/>
            <person name="Uohara A."/>
            <person name="Ohji S."/>
            <person name="Ichikawa N."/>
        </authorList>
    </citation>
    <scope>NUCLEOTIDE SEQUENCE [LARGE SCALE GENOMIC DNA]</scope>
    <source>
        <strain evidence="1 4">NBRC 100333</strain>
    </source>
</reference>
<gene>
    <name evidence="1" type="ORF">MFU01_65350</name>
    <name evidence="2" type="ORF">SAMN05443572_105139</name>
</gene>
<comment type="caution">
    <text evidence="1">The sequence shown here is derived from an EMBL/GenBank/DDBJ whole genome shotgun (WGS) entry which is preliminary data.</text>
</comment>
<dbReference type="RefSeq" id="WP_223747628.1">
    <property type="nucleotide sequence ID" value="NZ_BJXR01000048.1"/>
</dbReference>
<dbReference type="Proteomes" id="UP000183760">
    <property type="component" value="Unassembled WGS sequence"/>
</dbReference>
<dbReference type="STRING" id="1334629.MFUL124B02_26005"/>
<keyword evidence="3" id="KW-1185">Reference proteome</keyword>
<proteinExistence type="predicted"/>
<evidence type="ECO:0000313" key="4">
    <source>
        <dbReference type="Proteomes" id="UP000321514"/>
    </source>
</evidence>
<evidence type="ECO:0000313" key="3">
    <source>
        <dbReference type="Proteomes" id="UP000183760"/>
    </source>
</evidence>
<reference evidence="2 3" key="1">
    <citation type="submission" date="2016-10" db="EMBL/GenBank/DDBJ databases">
        <authorList>
            <person name="Varghese N."/>
            <person name="Submissions S."/>
        </authorList>
    </citation>
    <scope>NUCLEOTIDE SEQUENCE [LARGE SCALE GENOMIC DNA]</scope>
    <source>
        <strain evidence="2 3">DSM 16525</strain>
    </source>
</reference>
<accession>A0A511TE91</accession>
<dbReference type="EMBL" id="BJXR01000048">
    <property type="protein sequence ID" value="GEN11498.1"/>
    <property type="molecule type" value="Genomic_DNA"/>
</dbReference>
<dbReference type="EMBL" id="FOIB01000005">
    <property type="protein sequence ID" value="SEU12684.1"/>
    <property type="molecule type" value="Genomic_DNA"/>
</dbReference>
<evidence type="ECO:0000313" key="1">
    <source>
        <dbReference type="EMBL" id="GEN11498.1"/>
    </source>
</evidence>
<dbReference type="AlphaFoldDB" id="A0A511TE91"/>
<protein>
    <recommendedName>
        <fullName evidence="5">DofB protein</fullName>
    </recommendedName>
</protein>
<organism evidence="1 4">
    <name type="scientific">Myxococcus fulvus</name>
    <dbReference type="NCBI Taxonomy" id="33"/>
    <lineage>
        <taxon>Bacteria</taxon>
        <taxon>Pseudomonadati</taxon>
        <taxon>Myxococcota</taxon>
        <taxon>Myxococcia</taxon>
        <taxon>Myxococcales</taxon>
        <taxon>Cystobacterineae</taxon>
        <taxon>Myxococcaceae</taxon>
        <taxon>Myxococcus</taxon>
    </lineage>
</organism>
<name>A0A511TE91_MYXFU</name>
<evidence type="ECO:0008006" key="5">
    <source>
        <dbReference type="Google" id="ProtNLM"/>
    </source>
</evidence>
<evidence type="ECO:0000313" key="2">
    <source>
        <dbReference type="EMBL" id="SEU12684.1"/>
    </source>
</evidence>